<gene>
    <name evidence="1" type="ORF">PFR002_LOCUS2493</name>
</gene>
<organism evidence="1 2">
    <name type="scientific">Peronospora farinosa</name>
    <dbReference type="NCBI Taxonomy" id="134698"/>
    <lineage>
        <taxon>Eukaryota</taxon>
        <taxon>Sar</taxon>
        <taxon>Stramenopiles</taxon>
        <taxon>Oomycota</taxon>
        <taxon>Peronosporomycetes</taxon>
        <taxon>Peronosporales</taxon>
        <taxon>Peronosporaceae</taxon>
        <taxon>Peronospora</taxon>
    </lineage>
</organism>
<reference evidence="1" key="1">
    <citation type="submission" date="2022-12" db="EMBL/GenBank/DDBJ databases">
        <authorList>
            <person name="Webb A."/>
        </authorList>
    </citation>
    <scope>NUCLEOTIDE SEQUENCE</scope>
    <source>
        <strain evidence="1">Pf2</strain>
    </source>
</reference>
<evidence type="ECO:0000313" key="2">
    <source>
        <dbReference type="Proteomes" id="UP001159659"/>
    </source>
</evidence>
<name>A0AAV0T351_9STRA</name>
<accession>A0AAV0T351</accession>
<sequence length="267" mass="29315">MDGGSALSSASAVALGNSDGHVVQHDIADNYHQDIGINHEATYDNQISADSQCIGANTDKLLVDTATTQELISETHHDGDVEMVMESSRNDALQPNTGNWYVIIEKVVPPLTDAVSYQQWIGCLKGTPVSVPANGQCLFLALSASLGNVQSRFFSVVGDNLISAITVKHDVIYILLTNLRRDVMLGLVDSKQGLRRLYPGKPVPATTQAATAALLTHYLLIRDVSVMRDVPMEFWEGPHILRAVAVYLRELVYRLTKPGKSRWFRIM</sequence>
<proteinExistence type="predicted"/>
<evidence type="ECO:0000313" key="1">
    <source>
        <dbReference type="EMBL" id="CAI5712055.1"/>
    </source>
</evidence>
<dbReference type="Proteomes" id="UP001159659">
    <property type="component" value="Unassembled WGS sequence"/>
</dbReference>
<dbReference type="AlphaFoldDB" id="A0AAV0T351"/>
<protein>
    <recommendedName>
        <fullName evidence="3">OTU domain-containing protein</fullName>
    </recommendedName>
</protein>
<comment type="caution">
    <text evidence="1">The sequence shown here is derived from an EMBL/GenBank/DDBJ whole genome shotgun (WGS) entry which is preliminary data.</text>
</comment>
<dbReference type="EMBL" id="CANTFK010000283">
    <property type="protein sequence ID" value="CAI5712055.1"/>
    <property type="molecule type" value="Genomic_DNA"/>
</dbReference>
<evidence type="ECO:0008006" key="3">
    <source>
        <dbReference type="Google" id="ProtNLM"/>
    </source>
</evidence>